<keyword evidence="2" id="KW-0633">Potassium transport</keyword>
<dbReference type="PANTHER" id="PTHR32468">
    <property type="entry name" value="CATION/H + ANTIPORTER"/>
    <property type="match status" value="1"/>
</dbReference>
<comment type="caution">
    <text evidence="7">The sequence shown here is derived from an EMBL/GenBank/DDBJ whole genome shotgun (WGS) entry which is preliminary data.</text>
</comment>
<dbReference type="AlphaFoldDB" id="A0A7J7N4U3"/>
<dbReference type="Pfam" id="PF23259">
    <property type="entry name" value="CHX17_C"/>
    <property type="match status" value="1"/>
</dbReference>
<keyword evidence="4" id="KW-0406">Ion transport</keyword>
<keyword evidence="8" id="KW-1185">Reference proteome</keyword>
<evidence type="ECO:0000256" key="3">
    <source>
        <dbReference type="ARBA" id="ARBA00022958"/>
    </source>
</evidence>
<feature type="domain" description="Cation/H(+) antiporter C-terminal" evidence="6">
    <location>
        <begin position="146"/>
        <end position="262"/>
    </location>
</feature>
<dbReference type="GO" id="GO:0098662">
    <property type="term" value="P:inorganic cation transmembrane transport"/>
    <property type="evidence" value="ECO:0007669"/>
    <property type="project" value="TreeGrafter"/>
</dbReference>
<sequence>MEGCVYAMHLMEISQRSSSILMVFKAKKHGIPFWKKGLRPAFDHAGLSFENFGQLSHVTVRSMSALSAMPIIHEDIIKSVKWKRVAMIIIPFRKQRRVDGVLEPTHTDFRCINQRVLQHAPCSVGILADRGLGGGTHESASCVFSSVTVFFFGGRDDREALIYGVRMTEHPGIILRVIRFFLELKPIQETVVIDLNNDLKLSGMVDENVLSEVQEKILKDGSVVYEERSVNDLAEIVAIIQEYSNCSLFVVGRRPEGEVAAVLIKRGECEK</sequence>
<name>A0A7J7N4U3_9MAGN</name>
<protein>
    <submittedName>
        <fullName evidence="7">Uncharacterized protein</fullName>
    </submittedName>
</protein>
<evidence type="ECO:0000313" key="8">
    <source>
        <dbReference type="Proteomes" id="UP000541444"/>
    </source>
</evidence>
<organism evidence="7 8">
    <name type="scientific">Kingdonia uniflora</name>
    <dbReference type="NCBI Taxonomy" id="39325"/>
    <lineage>
        <taxon>Eukaryota</taxon>
        <taxon>Viridiplantae</taxon>
        <taxon>Streptophyta</taxon>
        <taxon>Embryophyta</taxon>
        <taxon>Tracheophyta</taxon>
        <taxon>Spermatophyta</taxon>
        <taxon>Magnoliopsida</taxon>
        <taxon>Ranunculales</taxon>
        <taxon>Circaeasteraceae</taxon>
        <taxon>Kingdonia</taxon>
    </lineage>
</organism>
<evidence type="ECO:0000259" key="5">
    <source>
        <dbReference type="Pfam" id="PF23256"/>
    </source>
</evidence>
<gene>
    <name evidence="7" type="ORF">GIB67_008223</name>
</gene>
<dbReference type="PANTHER" id="PTHR32468:SF34">
    <property type="entry name" value="CATION_H(+) ANTIPORTER 18"/>
    <property type="match status" value="1"/>
</dbReference>
<evidence type="ECO:0000256" key="1">
    <source>
        <dbReference type="ARBA" id="ARBA00022448"/>
    </source>
</evidence>
<keyword evidence="1" id="KW-0813">Transport</keyword>
<dbReference type="Proteomes" id="UP000541444">
    <property type="component" value="Unassembled WGS sequence"/>
</dbReference>
<dbReference type="GO" id="GO:0006885">
    <property type="term" value="P:regulation of pH"/>
    <property type="evidence" value="ECO:0007669"/>
    <property type="project" value="TreeGrafter"/>
</dbReference>
<dbReference type="GO" id="GO:0012505">
    <property type="term" value="C:endomembrane system"/>
    <property type="evidence" value="ECO:0007669"/>
    <property type="project" value="TreeGrafter"/>
</dbReference>
<evidence type="ECO:0000256" key="2">
    <source>
        <dbReference type="ARBA" id="ARBA00022538"/>
    </source>
</evidence>
<evidence type="ECO:0000313" key="7">
    <source>
        <dbReference type="EMBL" id="KAF6162094.1"/>
    </source>
</evidence>
<evidence type="ECO:0000259" key="6">
    <source>
        <dbReference type="Pfam" id="PF23259"/>
    </source>
</evidence>
<reference evidence="7 8" key="1">
    <citation type="journal article" date="2020" name="IScience">
        <title>Genome Sequencing of the Endangered Kingdonia uniflora (Circaeasteraceae, Ranunculales) Reveals Potential Mechanisms of Evolutionary Specialization.</title>
        <authorList>
            <person name="Sun Y."/>
            <person name="Deng T."/>
            <person name="Zhang A."/>
            <person name="Moore M.J."/>
            <person name="Landis J.B."/>
            <person name="Lin N."/>
            <person name="Zhang H."/>
            <person name="Zhang X."/>
            <person name="Huang J."/>
            <person name="Zhang X."/>
            <person name="Sun H."/>
            <person name="Wang H."/>
        </authorList>
    </citation>
    <scope>NUCLEOTIDE SEQUENCE [LARGE SCALE GENOMIC DNA]</scope>
    <source>
        <strain evidence="7">TB1705</strain>
        <tissue evidence="7">Leaf</tissue>
    </source>
</reference>
<dbReference type="EMBL" id="JACGCM010001055">
    <property type="protein sequence ID" value="KAF6162094.1"/>
    <property type="molecule type" value="Genomic_DNA"/>
</dbReference>
<dbReference type="InterPro" id="IPR057291">
    <property type="entry name" value="CHX17_2nd"/>
</dbReference>
<keyword evidence="3" id="KW-0630">Potassium</keyword>
<accession>A0A7J7N4U3</accession>
<proteinExistence type="predicted"/>
<dbReference type="OrthoDB" id="1701512at2759"/>
<dbReference type="InterPro" id="IPR050794">
    <property type="entry name" value="CPA2_transporter"/>
</dbReference>
<dbReference type="GO" id="GO:0006813">
    <property type="term" value="P:potassium ion transport"/>
    <property type="evidence" value="ECO:0007669"/>
    <property type="project" value="UniProtKB-KW"/>
</dbReference>
<feature type="domain" description="Cation/H(+) antiporter central" evidence="5">
    <location>
        <begin position="5"/>
        <end position="140"/>
    </location>
</feature>
<evidence type="ECO:0000256" key="4">
    <source>
        <dbReference type="ARBA" id="ARBA00023065"/>
    </source>
</evidence>
<dbReference type="InterPro" id="IPR057290">
    <property type="entry name" value="CHX17_C"/>
</dbReference>
<dbReference type="Pfam" id="PF23256">
    <property type="entry name" value="CHX17_2nd"/>
    <property type="match status" value="1"/>
</dbReference>